<protein>
    <submittedName>
        <fullName evidence="1">Uncharacterized protein</fullName>
    </submittedName>
</protein>
<dbReference type="AlphaFoldDB" id="A0A4Y2LGR9"/>
<evidence type="ECO:0000313" key="1">
    <source>
        <dbReference type="EMBL" id="GBN13898.1"/>
    </source>
</evidence>
<proteinExistence type="predicted"/>
<dbReference type="EMBL" id="BGPR01005840">
    <property type="protein sequence ID" value="GBN13898.1"/>
    <property type="molecule type" value="Genomic_DNA"/>
</dbReference>
<name>A0A4Y2LGR9_ARAVE</name>
<dbReference type="Proteomes" id="UP000499080">
    <property type="component" value="Unassembled WGS sequence"/>
</dbReference>
<sequence length="103" mass="11876">MAGFESVSISGDGQFCCTPRFSEHFKHGYSQVSNIFVLSSGRRDHMDLKSLKKPICEDTEQGRPRNFELRFDKSDICCQETKYSFSRFRKALWPEVPTSARNS</sequence>
<comment type="caution">
    <text evidence="1">The sequence shown here is derived from an EMBL/GenBank/DDBJ whole genome shotgun (WGS) entry which is preliminary data.</text>
</comment>
<gene>
    <name evidence="1" type="ORF">AVEN_236946_1</name>
</gene>
<evidence type="ECO:0000313" key="2">
    <source>
        <dbReference type="Proteomes" id="UP000499080"/>
    </source>
</evidence>
<organism evidence="1 2">
    <name type="scientific">Araneus ventricosus</name>
    <name type="common">Orbweaver spider</name>
    <name type="synonym">Epeira ventricosa</name>
    <dbReference type="NCBI Taxonomy" id="182803"/>
    <lineage>
        <taxon>Eukaryota</taxon>
        <taxon>Metazoa</taxon>
        <taxon>Ecdysozoa</taxon>
        <taxon>Arthropoda</taxon>
        <taxon>Chelicerata</taxon>
        <taxon>Arachnida</taxon>
        <taxon>Araneae</taxon>
        <taxon>Araneomorphae</taxon>
        <taxon>Entelegynae</taxon>
        <taxon>Araneoidea</taxon>
        <taxon>Araneidae</taxon>
        <taxon>Araneus</taxon>
    </lineage>
</organism>
<accession>A0A4Y2LGR9</accession>
<keyword evidence="2" id="KW-1185">Reference proteome</keyword>
<reference evidence="1 2" key="1">
    <citation type="journal article" date="2019" name="Sci. Rep.">
        <title>Orb-weaving spider Araneus ventricosus genome elucidates the spidroin gene catalogue.</title>
        <authorList>
            <person name="Kono N."/>
            <person name="Nakamura H."/>
            <person name="Ohtoshi R."/>
            <person name="Moran D.A.P."/>
            <person name="Shinohara A."/>
            <person name="Yoshida Y."/>
            <person name="Fujiwara M."/>
            <person name="Mori M."/>
            <person name="Tomita M."/>
            <person name="Arakawa K."/>
        </authorList>
    </citation>
    <scope>NUCLEOTIDE SEQUENCE [LARGE SCALE GENOMIC DNA]</scope>
</reference>